<dbReference type="InterPro" id="IPR036259">
    <property type="entry name" value="MFS_trans_sf"/>
</dbReference>
<keyword evidence="3" id="KW-1003">Cell membrane</keyword>
<feature type="transmembrane region" description="Helical" evidence="8">
    <location>
        <begin position="111"/>
        <end position="132"/>
    </location>
</feature>
<feature type="transmembrane region" description="Helical" evidence="8">
    <location>
        <begin position="432"/>
        <end position="452"/>
    </location>
</feature>
<evidence type="ECO:0000256" key="1">
    <source>
        <dbReference type="ARBA" id="ARBA00004429"/>
    </source>
</evidence>
<dbReference type="PANTHER" id="PTHR23513">
    <property type="entry name" value="INTEGRAL MEMBRANE EFFLUX PROTEIN-RELATED"/>
    <property type="match status" value="1"/>
</dbReference>
<feature type="transmembrane region" description="Helical" evidence="8">
    <location>
        <begin position="78"/>
        <end position="99"/>
    </location>
</feature>
<dbReference type="GO" id="GO:0005886">
    <property type="term" value="C:plasma membrane"/>
    <property type="evidence" value="ECO:0007669"/>
    <property type="project" value="UniProtKB-SubCell"/>
</dbReference>
<evidence type="ECO:0000256" key="2">
    <source>
        <dbReference type="ARBA" id="ARBA00022448"/>
    </source>
</evidence>
<sequence length="466" mass="48530">MSTNEPTTDEPTTEREPQPKPQPQPTPQSKRRLFVDLSPLRASPAFARLWVGSLVSGIGAQLTVVAVGLQVYELTRSTLAVALVGGIALVPMIIAGLWGGMLADAFDRRRVLITTAIISWLSILGLVGFATAEALYGPNHVPLWPLYALTTTTTMASTISQATRSAVIPRILPADMVSRASALNGISGGLQFTIGPAFAGVLVASIGFPLTFAVDAALFSIGFLGILTLPKLKPLAATARPGLKSLRDGLHYLRSAPIVQMSFIVDIIAMTFGRPLVLFPAIGATVIGGGAVTVGVLTASIAAGAFLASLFSGPVRHVHRHGLAVQRSIAVYGGCVALFGAVVAATEFGWFGEAGANPAPVVVIALVLAVIALVGMGVSDEISAIFRSTILLTATPDEMRGRLQGVFFVVVGGGPRVGDLYAGILASLAALWFPPVLGGLMIIALVTVLMRLRPAMRDYDARTPTA</sequence>
<evidence type="ECO:0000313" key="10">
    <source>
        <dbReference type="Proteomes" id="UP000237983"/>
    </source>
</evidence>
<dbReference type="PANTHER" id="PTHR23513:SF9">
    <property type="entry name" value="ENTEROBACTIN EXPORTER ENTS"/>
    <property type="match status" value="1"/>
</dbReference>
<feature type="transmembrane region" description="Helical" evidence="8">
    <location>
        <begin position="278"/>
        <end position="308"/>
    </location>
</feature>
<evidence type="ECO:0000256" key="3">
    <source>
        <dbReference type="ARBA" id="ARBA00022475"/>
    </source>
</evidence>
<gene>
    <name evidence="9" type="ORF">B0I08_11350</name>
</gene>
<evidence type="ECO:0000256" key="6">
    <source>
        <dbReference type="ARBA" id="ARBA00023136"/>
    </source>
</evidence>
<evidence type="ECO:0000256" key="7">
    <source>
        <dbReference type="SAM" id="MobiDB-lite"/>
    </source>
</evidence>
<keyword evidence="4 8" id="KW-0812">Transmembrane</keyword>
<proteinExistence type="predicted"/>
<feature type="transmembrane region" description="Helical" evidence="8">
    <location>
        <begin position="406"/>
        <end position="426"/>
    </location>
</feature>
<reference evidence="9 10" key="1">
    <citation type="submission" date="2018-03" db="EMBL/GenBank/DDBJ databases">
        <title>Genomic Encyclopedia of Type Strains, Phase III (KMG-III): the genomes of soil and plant-associated and newly described type strains.</title>
        <authorList>
            <person name="Whitman W."/>
        </authorList>
    </citation>
    <scope>NUCLEOTIDE SEQUENCE [LARGE SCALE GENOMIC DNA]</scope>
    <source>
        <strain evidence="9 10">CGMCC 1.12484</strain>
    </source>
</reference>
<feature type="region of interest" description="Disordered" evidence="7">
    <location>
        <begin position="1"/>
        <end position="30"/>
    </location>
</feature>
<feature type="transmembrane region" description="Helical" evidence="8">
    <location>
        <begin position="251"/>
        <end position="272"/>
    </location>
</feature>
<feature type="transmembrane region" description="Helical" evidence="8">
    <location>
        <begin position="49"/>
        <end position="72"/>
    </location>
</feature>
<dbReference type="EMBL" id="PVTL01000013">
    <property type="protein sequence ID" value="PRY64343.1"/>
    <property type="molecule type" value="Genomic_DNA"/>
</dbReference>
<feature type="compositionally biased region" description="Low complexity" evidence="7">
    <location>
        <begin position="1"/>
        <end position="10"/>
    </location>
</feature>
<protein>
    <submittedName>
        <fullName evidence="9">Transmembrane secretion effector</fullName>
    </submittedName>
</protein>
<dbReference type="CDD" id="cd06173">
    <property type="entry name" value="MFS_MefA_like"/>
    <property type="match status" value="1"/>
</dbReference>
<keyword evidence="10" id="KW-1185">Reference proteome</keyword>
<accession>A0A2T0V2D5</accession>
<keyword evidence="5 8" id="KW-1133">Transmembrane helix</keyword>
<feature type="transmembrane region" description="Helical" evidence="8">
    <location>
        <begin position="210"/>
        <end position="230"/>
    </location>
</feature>
<organism evidence="9 10">
    <name type="scientific">Glaciihabitans tibetensis</name>
    <dbReference type="NCBI Taxonomy" id="1266600"/>
    <lineage>
        <taxon>Bacteria</taxon>
        <taxon>Bacillati</taxon>
        <taxon>Actinomycetota</taxon>
        <taxon>Actinomycetes</taxon>
        <taxon>Micrococcales</taxon>
        <taxon>Microbacteriaceae</taxon>
        <taxon>Glaciihabitans</taxon>
    </lineage>
</organism>
<feature type="transmembrane region" description="Helical" evidence="8">
    <location>
        <begin position="329"/>
        <end position="352"/>
    </location>
</feature>
<evidence type="ECO:0000256" key="8">
    <source>
        <dbReference type="SAM" id="Phobius"/>
    </source>
</evidence>
<dbReference type="Gene3D" id="1.20.1250.20">
    <property type="entry name" value="MFS general substrate transporter like domains"/>
    <property type="match status" value="1"/>
</dbReference>
<evidence type="ECO:0000313" key="9">
    <source>
        <dbReference type="EMBL" id="PRY64343.1"/>
    </source>
</evidence>
<dbReference type="Pfam" id="PF05977">
    <property type="entry name" value="MFS_3"/>
    <property type="match status" value="1"/>
</dbReference>
<feature type="transmembrane region" description="Helical" evidence="8">
    <location>
        <begin position="144"/>
        <end position="162"/>
    </location>
</feature>
<dbReference type="InterPro" id="IPR010290">
    <property type="entry name" value="TM_effector"/>
</dbReference>
<dbReference type="AlphaFoldDB" id="A0A2T0V2D5"/>
<dbReference type="SUPFAM" id="SSF103473">
    <property type="entry name" value="MFS general substrate transporter"/>
    <property type="match status" value="1"/>
</dbReference>
<keyword evidence="6 8" id="KW-0472">Membrane</keyword>
<name>A0A2T0V2D5_9MICO</name>
<dbReference type="OrthoDB" id="5494559at2"/>
<dbReference type="RefSeq" id="WP_106215157.1">
    <property type="nucleotide sequence ID" value="NZ_PVTL01000013.1"/>
</dbReference>
<evidence type="ECO:0000256" key="4">
    <source>
        <dbReference type="ARBA" id="ARBA00022692"/>
    </source>
</evidence>
<feature type="transmembrane region" description="Helical" evidence="8">
    <location>
        <begin position="358"/>
        <end position="378"/>
    </location>
</feature>
<comment type="caution">
    <text evidence="9">The sequence shown here is derived from an EMBL/GenBank/DDBJ whole genome shotgun (WGS) entry which is preliminary data.</text>
</comment>
<dbReference type="Proteomes" id="UP000237983">
    <property type="component" value="Unassembled WGS sequence"/>
</dbReference>
<comment type="subcellular location">
    <subcellularLocation>
        <location evidence="1">Cell inner membrane</location>
        <topology evidence="1">Multi-pass membrane protein</topology>
    </subcellularLocation>
</comment>
<keyword evidence="2" id="KW-0813">Transport</keyword>
<evidence type="ECO:0000256" key="5">
    <source>
        <dbReference type="ARBA" id="ARBA00022989"/>
    </source>
</evidence>
<feature type="transmembrane region" description="Helical" evidence="8">
    <location>
        <begin position="182"/>
        <end position="204"/>
    </location>
</feature>